<feature type="transmembrane region" description="Helical" evidence="2">
    <location>
        <begin position="172"/>
        <end position="190"/>
    </location>
</feature>
<dbReference type="EMBL" id="JAODUO010000514">
    <property type="protein sequence ID" value="KAK2179090.1"/>
    <property type="molecule type" value="Genomic_DNA"/>
</dbReference>
<organism evidence="3 4">
    <name type="scientific">Ridgeia piscesae</name>
    <name type="common">Tubeworm</name>
    <dbReference type="NCBI Taxonomy" id="27915"/>
    <lineage>
        <taxon>Eukaryota</taxon>
        <taxon>Metazoa</taxon>
        <taxon>Spiralia</taxon>
        <taxon>Lophotrochozoa</taxon>
        <taxon>Annelida</taxon>
        <taxon>Polychaeta</taxon>
        <taxon>Sedentaria</taxon>
        <taxon>Canalipalpata</taxon>
        <taxon>Sabellida</taxon>
        <taxon>Siboglinidae</taxon>
        <taxon>Ridgeia</taxon>
    </lineage>
</organism>
<dbReference type="PANTHER" id="PTHR19444:SF13">
    <property type="entry name" value="PROTEIN UNC-93 HOMOLOG A"/>
    <property type="match status" value="1"/>
</dbReference>
<proteinExistence type="inferred from homology"/>
<evidence type="ECO:0000256" key="2">
    <source>
        <dbReference type="SAM" id="Phobius"/>
    </source>
</evidence>
<dbReference type="InterPro" id="IPR051951">
    <property type="entry name" value="UNC-93_regulatory"/>
</dbReference>
<evidence type="ECO:0000256" key="1">
    <source>
        <dbReference type="ARBA" id="ARBA00009172"/>
    </source>
</evidence>
<name>A0AAD9KXE2_RIDPI</name>
<dbReference type="PANTHER" id="PTHR19444">
    <property type="entry name" value="UNC-93 RELATED"/>
    <property type="match status" value="1"/>
</dbReference>
<keyword evidence="2" id="KW-1133">Transmembrane helix</keyword>
<feature type="transmembrane region" description="Helical" evidence="2">
    <location>
        <begin position="129"/>
        <end position="151"/>
    </location>
</feature>
<protein>
    <submittedName>
        <fullName evidence="3">Uncharacterized protein</fullName>
    </submittedName>
</protein>
<dbReference type="InterPro" id="IPR036259">
    <property type="entry name" value="MFS_trans_sf"/>
</dbReference>
<gene>
    <name evidence="3" type="ORF">NP493_514g00024</name>
</gene>
<dbReference type="Proteomes" id="UP001209878">
    <property type="component" value="Unassembled WGS sequence"/>
</dbReference>
<dbReference type="SUPFAM" id="SSF103473">
    <property type="entry name" value="MFS general substrate transporter"/>
    <property type="match status" value="1"/>
</dbReference>
<keyword evidence="4" id="KW-1185">Reference proteome</keyword>
<evidence type="ECO:0000313" key="4">
    <source>
        <dbReference type="Proteomes" id="UP001209878"/>
    </source>
</evidence>
<evidence type="ECO:0000313" key="3">
    <source>
        <dbReference type="EMBL" id="KAK2179090.1"/>
    </source>
</evidence>
<reference evidence="3" key="1">
    <citation type="journal article" date="2023" name="Mol. Biol. Evol.">
        <title>Third-Generation Sequencing Reveals the Adaptive Role of the Epigenome in Three Deep-Sea Polychaetes.</title>
        <authorList>
            <person name="Perez M."/>
            <person name="Aroh O."/>
            <person name="Sun Y."/>
            <person name="Lan Y."/>
            <person name="Juniper S.K."/>
            <person name="Young C.R."/>
            <person name="Angers B."/>
            <person name="Qian P.Y."/>
        </authorList>
    </citation>
    <scope>NUCLEOTIDE SEQUENCE</scope>
    <source>
        <strain evidence="3">R07B-5</strain>
    </source>
</reference>
<feature type="transmembrane region" description="Helical" evidence="2">
    <location>
        <begin position="238"/>
        <end position="258"/>
    </location>
</feature>
<sequence>MGLTQGPFLIAQGAYIASLATRFSVFGNYDFDVTLCLFSGTYFAWTFSGLFVHTALEAALLKPATEGNCSETAASVGLVQFPLNCLNVTAYSQQSRAANVSVIDSMLCADGEMYYRRLALLGCYTLCSLAGLLLVALAVVPLNATGGATVAERPSLGRVSCSVVRKIGRSRLIMVIPLMVCTGLSQMLVVTVSDYVTTDCRQETQFGDNLLLTQAVTCAGASFAAGFVAKYVARVQTIVGAVIVAEGAVVVLLVFPSLSVTLRFVTVLAWGVAVAVLQTQLLSLVGSVSQRHDQEAGYAVFWLCQALSYVIAATLVTSEPPFCISSLLLGTLVLLVVATAGYVAMEISLKLKEAERKCSDSSDAYIMPDDVTWLPRFHP</sequence>
<keyword evidence="2" id="KW-0812">Transmembrane</keyword>
<comment type="similarity">
    <text evidence="1">Belongs to the unc-93 family.</text>
</comment>
<comment type="caution">
    <text evidence="3">The sequence shown here is derived from an EMBL/GenBank/DDBJ whole genome shotgun (WGS) entry which is preliminary data.</text>
</comment>
<feature type="transmembrane region" description="Helical" evidence="2">
    <location>
        <begin position="264"/>
        <end position="285"/>
    </location>
</feature>
<dbReference type="AlphaFoldDB" id="A0AAD9KXE2"/>
<accession>A0AAD9KXE2</accession>
<feature type="transmembrane region" description="Helical" evidence="2">
    <location>
        <begin position="297"/>
        <end position="318"/>
    </location>
</feature>
<keyword evidence="2" id="KW-0472">Membrane</keyword>
<feature type="transmembrane region" description="Helical" evidence="2">
    <location>
        <begin position="324"/>
        <end position="345"/>
    </location>
</feature>
<feature type="transmembrane region" description="Helical" evidence="2">
    <location>
        <begin position="210"/>
        <end position="231"/>
    </location>
</feature>